<comment type="caution">
    <text evidence="1">The sequence shown here is derived from an EMBL/GenBank/DDBJ whole genome shotgun (WGS) entry which is preliminary data.</text>
</comment>
<dbReference type="OrthoDB" id="6402179at2"/>
<name>A0A8J2U3G6_9GAMM</name>
<proteinExistence type="predicted"/>
<protein>
    <submittedName>
        <fullName evidence="1">Uncharacterized protein</fullName>
    </submittedName>
</protein>
<dbReference type="Pfam" id="PF11205">
    <property type="entry name" value="DUF2987"/>
    <property type="match status" value="1"/>
</dbReference>
<gene>
    <name evidence="1" type="ORF">GCM10011369_10450</name>
</gene>
<keyword evidence="2" id="KW-1185">Reference proteome</keyword>
<dbReference type="AlphaFoldDB" id="A0A8J2U3G6"/>
<evidence type="ECO:0000313" key="2">
    <source>
        <dbReference type="Proteomes" id="UP000619743"/>
    </source>
</evidence>
<sequence length="197" mass="22344">MKWLNRYSAALITGLGLTGFSCQAEELRLEYAGFYDYLKSANSAKYNRVKPAFFLNNPEHPERSCVADAEIVVGEIRYPLVANVDNGEFFVPFDKRIKDGRGALVFQAPNTCKLQVAAVGRMYKRRFAGQELHQLAEQIYALMENYAGSVSYFMPDWRAVVLHLSDGTQLQYDRDQFPQMIELAADVDHVRLSMAAD</sequence>
<dbReference type="EMBL" id="BMDX01000003">
    <property type="protein sequence ID" value="GGA70651.1"/>
    <property type="molecule type" value="Genomic_DNA"/>
</dbReference>
<accession>A0A8J2U3G6</accession>
<dbReference type="PROSITE" id="PS51257">
    <property type="entry name" value="PROKAR_LIPOPROTEIN"/>
    <property type="match status" value="1"/>
</dbReference>
<organism evidence="1 2">
    <name type="scientific">Neiella marina</name>
    <dbReference type="NCBI Taxonomy" id="508461"/>
    <lineage>
        <taxon>Bacteria</taxon>
        <taxon>Pseudomonadati</taxon>
        <taxon>Pseudomonadota</taxon>
        <taxon>Gammaproteobacteria</taxon>
        <taxon>Alteromonadales</taxon>
        <taxon>Echinimonadaceae</taxon>
        <taxon>Neiella</taxon>
    </lineage>
</organism>
<dbReference type="InterPro" id="IPR021370">
    <property type="entry name" value="DUF2987"/>
</dbReference>
<evidence type="ECO:0000313" key="1">
    <source>
        <dbReference type="EMBL" id="GGA70651.1"/>
    </source>
</evidence>
<dbReference type="Proteomes" id="UP000619743">
    <property type="component" value="Unassembled WGS sequence"/>
</dbReference>
<reference evidence="2" key="1">
    <citation type="journal article" date="2019" name="Int. J. Syst. Evol. Microbiol.">
        <title>The Global Catalogue of Microorganisms (GCM) 10K type strain sequencing project: providing services to taxonomists for standard genome sequencing and annotation.</title>
        <authorList>
            <consortium name="The Broad Institute Genomics Platform"/>
            <consortium name="The Broad Institute Genome Sequencing Center for Infectious Disease"/>
            <person name="Wu L."/>
            <person name="Ma J."/>
        </authorList>
    </citation>
    <scope>NUCLEOTIDE SEQUENCE [LARGE SCALE GENOMIC DNA]</scope>
    <source>
        <strain evidence="2">CGMCC 1.10130</strain>
    </source>
</reference>
<dbReference type="RefSeq" id="WP_087504682.1">
    <property type="nucleotide sequence ID" value="NZ_BMDX01000003.1"/>
</dbReference>